<dbReference type="AlphaFoldDB" id="A0A8D2J5A3"/>
<dbReference type="SUPFAM" id="SSF49899">
    <property type="entry name" value="Concanavalin A-like lectins/glucanases"/>
    <property type="match status" value="1"/>
</dbReference>
<dbReference type="GO" id="GO:0007155">
    <property type="term" value="P:cell adhesion"/>
    <property type="evidence" value="ECO:0007669"/>
    <property type="project" value="UniProtKB-KW"/>
</dbReference>
<feature type="chain" id="PRO_5034947393" evidence="9">
    <location>
        <begin position="22"/>
        <end position="539"/>
    </location>
</feature>
<dbReference type="InterPro" id="IPR049883">
    <property type="entry name" value="NOTCH1_EGF-like"/>
</dbReference>
<proteinExistence type="inferred from homology"/>
<dbReference type="PROSITE" id="PS01187">
    <property type="entry name" value="EGF_CA"/>
    <property type="match status" value="1"/>
</dbReference>
<dbReference type="CDD" id="cd00054">
    <property type="entry name" value="EGF_CA"/>
    <property type="match status" value="2"/>
</dbReference>
<evidence type="ECO:0000256" key="1">
    <source>
        <dbReference type="ARBA" id="ARBA00009738"/>
    </source>
</evidence>
<dbReference type="GO" id="GO:0005509">
    <property type="term" value="F:calcium ion binding"/>
    <property type="evidence" value="ECO:0007669"/>
    <property type="project" value="InterPro"/>
</dbReference>
<dbReference type="Gene3D" id="2.10.25.10">
    <property type="entry name" value="Laminin"/>
    <property type="match status" value="5"/>
</dbReference>
<dbReference type="PROSITE" id="PS50060">
    <property type="entry name" value="MAM_2"/>
    <property type="match status" value="1"/>
</dbReference>
<dbReference type="InterPro" id="IPR052235">
    <property type="entry name" value="Nephronectin_domain"/>
</dbReference>
<reference evidence="12" key="2">
    <citation type="submission" date="2025-09" db="UniProtKB">
        <authorList>
            <consortium name="Ensembl"/>
        </authorList>
    </citation>
    <scope>IDENTIFICATION</scope>
</reference>
<dbReference type="PROSITE" id="PS50026">
    <property type="entry name" value="EGF_3"/>
    <property type="match status" value="3"/>
</dbReference>
<keyword evidence="2 7" id="KW-0245">EGF-like domain</keyword>
<evidence type="ECO:0000259" key="11">
    <source>
        <dbReference type="PROSITE" id="PS50060"/>
    </source>
</evidence>
<dbReference type="Ensembl" id="ENSVKKT00000008919.1">
    <property type="protein sequence ID" value="ENSVKKP00000008697.1"/>
    <property type="gene ID" value="ENSVKKG00000006039.1"/>
</dbReference>
<dbReference type="InterPro" id="IPR018097">
    <property type="entry name" value="EGF_Ca-bd_CS"/>
</dbReference>
<keyword evidence="6" id="KW-1015">Disulfide bond</keyword>
<dbReference type="FunFam" id="2.10.25.10:FF:000187">
    <property type="entry name" value="nephronectin isoform X1"/>
    <property type="match status" value="1"/>
</dbReference>
<dbReference type="GO" id="GO:0016020">
    <property type="term" value="C:membrane"/>
    <property type="evidence" value="ECO:0007669"/>
    <property type="project" value="InterPro"/>
</dbReference>
<dbReference type="InterPro" id="IPR000998">
    <property type="entry name" value="MAM_dom"/>
</dbReference>
<comment type="caution">
    <text evidence="7">Lacks conserved residue(s) required for the propagation of feature annotation.</text>
</comment>
<keyword evidence="5" id="KW-0130">Cell adhesion</keyword>
<sequence>KMGRRGCLMPFLLVFSQGGRSLLSLNQPGVCRYGSKLDCCHGWKRNSKEHCEATCEHGCKYGECVMANKCKCFPGFTGKTCSQDINECGLKPYPCEHRCMNTHGSYKCYCLNGYMLLPDGTCTNSRTCAMVNCQYGCQEVKDDVRCLCPSSGLQLAPNGKTCIDIDECATGKAICSFNRRCVNTFGSYYCKCQIGYELKHVSGRYDCLDVNECVTNIPKCNFHAECLNTQGSFKCKCKPGYRGNGFRCAVIPDNSVKGVLRISGIAKEKLKKLLVHKNSMKKHEDQRNAIPEPPMTPTSKVYVRPVDNEDGVYAEDALSEQRQSTVDIRRDGNVKEKGDVKEEGQKEHPENQTGHEKTLRGDVFCKFNLYISLSSPTVHRILKIIYDKDLCVDCSFGLGSCAWQQDANDDFDWNPADHDNGDGYYMTVPAFMGHKKDVGRLKLLLTDLKPRSIYCLIFSYRLAGERVGKLRVTLGSNGSSPSWEQNMGEDEWWKTGQIEIRTAVTFEAERGKGRTGEIGVGTVVLFSSLCPEDHLTLDI</sequence>
<dbReference type="SUPFAM" id="SSF57196">
    <property type="entry name" value="EGF/Laminin"/>
    <property type="match status" value="1"/>
</dbReference>
<dbReference type="GO" id="GO:0005576">
    <property type="term" value="C:extracellular region"/>
    <property type="evidence" value="ECO:0007669"/>
    <property type="project" value="UniProtKB-SubCell"/>
</dbReference>
<dbReference type="PANTHER" id="PTHR24050">
    <property type="entry name" value="PA14 DOMAIN-CONTAINING PROTEIN"/>
    <property type="match status" value="1"/>
</dbReference>
<dbReference type="InterPro" id="IPR000742">
    <property type="entry name" value="EGF"/>
</dbReference>
<accession>A0A8D2J5A3</accession>
<evidence type="ECO:0000256" key="9">
    <source>
        <dbReference type="SAM" id="SignalP"/>
    </source>
</evidence>
<evidence type="ECO:0000256" key="5">
    <source>
        <dbReference type="ARBA" id="ARBA00022889"/>
    </source>
</evidence>
<dbReference type="PROSITE" id="PS01186">
    <property type="entry name" value="EGF_2"/>
    <property type="match status" value="3"/>
</dbReference>
<dbReference type="FunFam" id="2.10.25.10:FF:000038">
    <property type="entry name" value="Fibrillin 2"/>
    <property type="match status" value="1"/>
</dbReference>
<dbReference type="InterPro" id="IPR000152">
    <property type="entry name" value="EGF-type_Asp/Asn_hydroxyl_site"/>
</dbReference>
<evidence type="ECO:0000259" key="10">
    <source>
        <dbReference type="PROSITE" id="PS50026"/>
    </source>
</evidence>
<comment type="similarity">
    <text evidence="1">Belongs to the nephronectin family.</text>
</comment>
<organism evidence="12 13">
    <name type="scientific">Varanus komodoensis</name>
    <name type="common">Komodo dragon</name>
    <dbReference type="NCBI Taxonomy" id="61221"/>
    <lineage>
        <taxon>Eukaryota</taxon>
        <taxon>Metazoa</taxon>
        <taxon>Chordata</taxon>
        <taxon>Craniata</taxon>
        <taxon>Vertebrata</taxon>
        <taxon>Euteleostomi</taxon>
        <taxon>Lepidosauria</taxon>
        <taxon>Squamata</taxon>
        <taxon>Bifurcata</taxon>
        <taxon>Unidentata</taxon>
        <taxon>Episquamata</taxon>
        <taxon>Toxicofera</taxon>
        <taxon>Anguimorpha</taxon>
        <taxon>Paleoanguimorpha</taxon>
        <taxon>Varanoidea</taxon>
        <taxon>Varanidae</taxon>
        <taxon>Varanus</taxon>
    </lineage>
</organism>
<dbReference type="OMA" id="NGRACID"/>
<evidence type="ECO:0000256" key="4">
    <source>
        <dbReference type="ARBA" id="ARBA00022737"/>
    </source>
</evidence>
<dbReference type="InterPro" id="IPR013320">
    <property type="entry name" value="ConA-like_dom_sf"/>
</dbReference>
<evidence type="ECO:0000256" key="2">
    <source>
        <dbReference type="ARBA" id="ARBA00022536"/>
    </source>
</evidence>
<dbReference type="Pfam" id="PF07645">
    <property type="entry name" value="EGF_CA"/>
    <property type="match status" value="3"/>
</dbReference>
<name>A0A8D2J5A3_VARKO</name>
<dbReference type="SMART" id="SM00179">
    <property type="entry name" value="EGF_CA"/>
    <property type="match status" value="3"/>
</dbReference>
<dbReference type="Proteomes" id="UP000694545">
    <property type="component" value="Unplaced"/>
</dbReference>
<reference evidence="12" key="1">
    <citation type="submission" date="2025-08" db="UniProtKB">
        <authorList>
            <consortium name="Ensembl"/>
        </authorList>
    </citation>
    <scope>IDENTIFICATION</scope>
</reference>
<keyword evidence="3 9" id="KW-0732">Signal</keyword>
<dbReference type="PROSITE" id="PS00010">
    <property type="entry name" value="ASX_HYDROXYL"/>
    <property type="match status" value="3"/>
</dbReference>
<feature type="domain" description="EGF-like" evidence="10">
    <location>
        <begin position="84"/>
        <end position="123"/>
    </location>
</feature>
<feature type="region of interest" description="Disordered" evidence="8">
    <location>
        <begin position="281"/>
        <end position="300"/>
    </location>
</feature>
<evidence type="ECO:0000313" key="12">
    <source>
        <dbReference type="Ensembl" id="ENSVKKP00000008697.1"/>
    </source>
</evidence>
<feature type="compositionally biased region" description="Basic and acidic residues" evidence="8">
    <location>
        <begin position="327"/>
        <end position="355"/>
    </location>
</feature>
<protein>
    <submittedName>
        <fullName evidence="12">EGF like domain multiple 6</fullName>
    </submittedName>
</protein>
<evidence type="ECO:0000256" key="8">
    <source>
        <dbReference type="SAM" id="MobiDB-lite"/>
    </source>
</evidence>
<feature type="domain" description="EGF-like" evidence="10">
    <location>
        <begin position="164"/>
        <end position="202"/>
    </location>
</feature>
<dbReference type="SMART" id="SM00181">
    <property type="entry name" value="EGF"/>
    <property type="match status" value="5"/>
</dbReference>
<dbReference type="PROSITE" id="PS00022">
    <property type="entry name" value="EGF_1"/>
    <property type="match status" value="1"/>
</dbReference>
<dbReference type="Gene3D" id="2.60.120.200">
    <property type="match status" value="1"/>
</dbReference>
<dbReference type="InterPro" id="IPR009030">
    <property type="entry name" value="Growth_fac_rcpt_cys_sf"/>
</dbReference>
<dbReference type="CDD" id="cd06263">
    <property type="entry name" value="MAM"/>
    <property type="match status" value="1"/>
</dbReference>
<feature type="region of interest" description="Disordered" evidence="8">
    <location>
        <begin position="313"/>
        <end position="355"/>
    </location>
</feature>
<feature type="domain" description="EGF-like" evidence="10">
    <location>
        <begin position="209"/>
        <end position="249"/>
    </location>
</feature>
<feature type="domain" description="MAM" evidence="11">
    <location>
        <begin position="392"/>
        <end position="532"/>
    </location>
</feature>
<dbReference type="SMART" id="SM00137">
    <property type="entry name" value="MAM"/>
    <property type="match status" value="1"/>
</dbReference>
<feature type="signal peptide" evidence="9">
    <location>
        <begin position="1"/>
        <end position="21"/>
    </location>
</feature>
<dbReference type="PANTHER" id="PTHR24050:SF24">
    <property type="entry name" value="EPIDERMAL GROWTH FACTOR-LIKE PROTEIN 6"/>
    <property type="match status" value="1"/>
</dbReference>
<evidence type="ECO:0000256" key="3">
    <source>
        <dbReference type="ARBA" id="ARBA00022729"/>
    </source>
</evidence>
<dbReference type="InterPro" id="IPR001881">
    <property type="entry name" value="EGF-like_Ca-bd_dom"/>
</dbReference>
<dbReference type="Pfam" id="PF00629">
    <property type="entry name" value="MAM"/>
    <property type="match status" value="1"/>
</dbReference>
<dbReference type="SUPFAM" id="SSF57184">
    <property type="entry name" value="Growth factor receptor domain"/>
    <property type="match status" value="1"/>
</dbReference>
<evidence type="ECO:0000256" key="7">
    <source>
        <dbReference type="PROSITE-ProRule" id="PRU00076"/>
    </source>
</evidence>
<keyword evidence="4" id="KW-0677">Repeat</keyword>
<evidence type="ECO:0000256" key="6">
    <source>
        <dbReference type="ARBA" id="ARBA00023157"/>
    </source>
</evidence>
<keyword evidence="13" id="KW-1185">Reference proteome</keyword>
<evidence type="ECO:0000313" key="13">
    <source>
        <dbReference type="Proteomes" id="UP000694545"/>
    </source>
</evidence>